<dbReference type="AlphaFoldDB" id="A0A5N5DFC0"/>
<dbReference type="Gene3D" id="3.40.50.1820">
    <property type="entry name" value="alpha/beta hydrolase"/>
    <property type="match status" value="1"/>
</dbReference>
<name>A0A5N5DFC0_9PEZI</name>
<evidence type="ECO:0000313" key="3">
    <source>
        <dbReference type="Proteomes" id="UP000325902"/>
    </source>
</evidence>
<organism evidence="2 3">
    <name type="scientific">Lasiodiplodia theobromae</name>
    <dbReference type="NCBI Taxonomy" id="45133"/>
    <lineage>
        <taxon>Eukaryota</taxon>
        <taxon>Fungi</taxon>
        <taxon>Dikarya</taxon>
        <taxon>Ascomycota</taxon>
        <taxon>Pezizomycotina</taxon>
        <taxon>Dothideomycetes</taxon>
        <taxon>Dothideomycetes incertae sedis</taxon>
        <taxon>Botryosphaeriales</taxon>
        <taxon>Botryosphaeriaceae</taxon>
        <taxon>Lasiodiplodia</taxon>
    </lineage>
</organism>
<dbReference type="GO" id="GO:0016020">
    <property type="term" value="C:membrane"/>
    <property type="evidence" value="ECO:0007669"/>
    <property type="project" value="TreeGrafter"/>
</dbReference>
<feature type="domain" description="AB hydrolase-1" evidence="1">
    <location>
        <begin position="22"/>
        <end position="237"/>
    </location>
</feature>
<dbReference type="PRINTS" id="PR00111">
    <property type="entry name" value="ABHYDROLASE"/>
</dbReference>
<dbReference type="InterPro" id="IPR000073">
    <property type="entry name" value="AB_hydrolase_1"/>
</dbReference>
<dbReference type="OrthoDB" id="8119704at2759"/>
<comment type="caution">
    <text evidence="2">The sequence shown here is derived from an EMBL/GenBank/DDBJ whole genome shotgun (WGS) entry which is preliminary data.</text>
</comment>
<sequence>MPFISAFGESQIYYEIYGNGNPVVVFVSGFMGIADIWRPLATKPSTKYFCIAHDNRGFGCSSKPKDRIAYSVENHAHDITLLLNVLDVDQPVILVTHSMGGNIASAFALANPERVAGIVYTGTYYDGKQMREKGVTYKALTENGHNPTDIIKFYTNFGLTEDIALEAAKWSPCAREHNAWSLVDFEMGDRYAEITIPTMIVQGNKDVVNPPDFVRQMAEELPNCRLEFLDGVNHFPPTEAPEKLDGLICEFVGALPL</sequence>
<protein>
    <submittedName>
        <fullName evidence="2">Arylesterase</fullName>
    </submittedName>
</protein>
<keyword evidence="3" id="KW-1185">Reference proteome</keyword>
<reference evidence="2 3" key="1">
    <citation type="journal article" date="2019" name="Sci. Rep.">
        <title>A multi-omics analysis of the grapevine pathogen Lasiodiplodia theobromae reveals that temperature affects the expression of virulence- and pathogenicity-related genes.</title>
        <authorList>
            <person name="Felix C."/>
            <person name="Meneses R."/>
            <person name="Goncalves M.F.M."/>
            <person name="Tilleman L."/>
            <person name="Duarte A.S."/>
            <person name="Jorrin-Novo J.V."/>
            <person name="Van de Peer Y."/>
            <person name="Deforce D."/>
            <person name="Van Nieuwerburgh F."/>
            <person name="Esteves A.C."/>
            <person name="Alves A."/>
        </authorList>
    </citation>
    <scope>NUCLEOTIDE SEQUENCE [LARGE SCALE GENOMIC DNA]</scope>
    <source>
        <strain evidence="2 3">LA-SOL3</strain>
    </source>
</reference>
<dbReference type="PANTHER" id="PTHR43798:SF33">
    <property type="entry name" value="HYDROLASE, PUTATIVE (AFU_ORTHOLOGUE AFUA_2G14860)-RELATED"/>
    <property type="match status" value="1"/>
</dbReference>
<accession>A0A5N5DFC0</accession>
<dbReference type="InterPro" id="IPR029058">
    <property type="entry name" value="AB_hydrolase_fold"/>
</dbReference>
<evidence type="ECO:0000313" key="2">
    <source>
        <dbReference type="EMBL" id="KAB2575792.1"/>
    </source>
</evidence>
<dbReference type="InterPro" id="IPR050266">
    <property type="entry name" value="AB_hydrolase_sf"/>
</dbReference>
<evidence type="ECO:0000259" key="1">
    <source>
        <dbReference type="Pfam" id="PF00561"/>
    </source>
</evidence>
<dbReference type="PANTHER" id="PTHR43798">
    <property type="entry name" value="MONOACYLGLYCEROL LIPASE"/>
    <property type="match status" value="1"/>
</dbReference>
<dbReference type="EMBL" id="VCHE01000029">
    <property type="protein sequence ID" value="KAB2575792.1"/>
    <property type="molecule type" value="Genomic_DNA"/>
</dbReference>
<proteinExistence type="predicted"/>
<dbReference type="SUPFAM" id="SSF53474">
    <property type="entry name" value="alpha/beta-Hydrolases"/>
    <property type="match status" value="1"/>
</dbReference>
<gene>
    <name evidence="2" type="primary">ESTE</name>
    <name evidence="2" type="ORF">DBV05_g5475</name>
</gene>
<dbReference type="Pfam" id="PF00561">
    <property type="entry name" value="Abhydrolase_1"/>
    <property type="match status" value="1"/>
</dbReference>
<dbReference type="Proteomes" id="UP000325902">
    <property type="component" value="Unassembled WGS sequence"/>
</dbReference>